<dbReference type="EMBL" id="CP002874">
    <property type="protein sequence ID" value="AEM20938.1"/>
    <property type="molecule type" value="Genomic_DNA"/>
</dbReference>
<gene>
    <name evidence="3" type="ordered locus">Bint_0304</name>
</gene>
<dbReference type="InterPro" id="IPR050267">
    <property type="entry name" value="Anti-sigma-factor_SerPK"/>
</dbReference>
<dbReference type="Gene3D" id="3.30.565.10">
    <property type="entry name" value="Histidine kinase-like ATPase, C-terminal domain"/>
    <property type="match status" value="1"/>
</dbReference>
<dbReference type="PANTHER" id="PTHR35526">
    <property type="entry name" value="ANTI-SIGMA-F FACTOR RSBW-RELATED"/>
    <property type="match status" value="1"/>
</dbReference>
<keyword evidence="1" id="KW-0808">Transferase</keyword>
<evidence type="ECO:0000256" key="1">
    <source>
        <dbReference type="ARBA" id="ARBA00022527"/>
    </source>
</evidence>
<reference evidence="3 4" key="1">
    <citation type="journal article" date="2011" name="BMC Genomics">
        <title>Complete genome sequence of Brachyspira intermedia reveals unique genomic features in Brachyspira species and phage-mediated horizontal gene transfer.</title>
        <authorList>
            <person name="Hafstrom T."/>
            <person name="Jansson D.S."/>
            <person name="Segerman B."/>
        </authorList>
    </citation>
    <scope>NUCLEOTIDE SEQUENCE [LARGE SCALE GENOMIC DNA]</scope>
    <source>
        <strain evidence="4">ATCC 51140 / PWS/A</strain>
    </source>
</reference>
<dbReference type="eggNOG" id="COG2172">
    <property type="taxonomic scope" value="Bacteria"/>
</dbReference>
<keyword evidence="1" id="KW-0723">Serine/threonine-protein kinase</keyword>
<dbReference type="InterPro" id="IPR036890">
    <property type="entry name" value="HATPase_C_sf"/>
</dbReference>
<feature type="domain" description="Histidine kinase/HSP90-like ATPase" evidence="2">
    <location>
        <begin position="39"/>
        <end position="139"/>
    </location>
</feature>
<dbReference type="InterPro" id="IPR003594">
    <property type="entry name" value="HATPase_dom"/>
</dbReference>
<dbReference type="CDD" id="cd16936">
    <property type="entry name" value="HATPase_RsbW-like"/>
    <property type="match status" value="1"/>
</dbReference>
<evidence type="ECO:0000313" key="4">
    <source>
        <dbReference type="Proteomes" id="UP000008522"/>
    </source>
</evidence>
<accession>G0EHX5</accession>
<dbReference type="PATRIC" id="fig|1045858.4.peg.301"/>
<evidence type="ECO:0000313" key="3">
    <source>
        <dbReference type="EMBL" id="AEM20938.1"/>
    </source>
</evidence>
<dbReference type="GO" id="GO:0004674">
    <property type="term" value="F:protein serine/threonine kinase activity"/>
    <property type="evidence" value="ECO:0007669"/>
    <property type="project" value="UniProtKB-KW"/>
</dbReference>
<proteinExistence type="predicted"/>
<dbReference type="HOGENOM" id="CLU_090336_11_2_12"/>
<keyword evidence="4" id="KW-1185">Reference proteome</keyword>
<organism evidence="3 4">
    <name type="scientific">Brachyspira intermedia (strain ATCC 51140 / PWS/A)</name>
    <name type="common">Serpulina intermedia</name>
    <dbReference type="NCBI Taxonomy" id="1045858"/>
    <lineage>
        <taxon>Bacteria</taxon>
        <taxon>Pseudomonadati</taxon>
        <taxon>Spirochaetota</taxon>
        <taxon>Spirochaetia</taxon>
        <taxon>Brachyspirales</taxon>
        <taxon>Brachyspiraceae</taxon>
        <taxon>Brachyspira</taxon>
    </lineage>
</organism>
<dbReference type="AlphaFoldDB" id="G0EHX5"/>
<dbReference type="RefSeq" id="WP_014486791.1">
    <property type="nucleotide sequence ID" value="NC_017243.1"/>
</dbReference>
<protein>
    <submittedName>
        <fullName evidence="3">Putative anti-sigma factor</fullName>
    </submittedName>
</protein>
<name>G0EHX5_BRAIP</name>
<dbReference type="PANTHER" id="PTHR35526:SF3">
    <property type="entry name" value="ANTI-SIGMA-F FACTOR RSBW"/>
    <property type="match status" value="1"/>
</dbReference>
<dbReference type="Pfam" id="PF13581">
    <property type="entry name" value="HATPase_c_2"/>
    <property type="match status" value="1"/>
</dbReference>
<dbReference type="GeneID" id="44968861"/>
<dbReference type="SUPFAM" id="SSF55874">
    <property type="entry name" value="ATPase domain of HSP90 chaperone/DNA topoisomerase II/histidine kinase"/>
    <property type="match status" value="1"/>
</dbReference>
<dbReference type="Proteomes" id="UP000008522">
    <property type="component" value="Chromosome"/>
</dbReference>
<dbReference type="KEGG" id="bip:Bint_0304"/>
<keyword evidence="1" id="KW-0418">Kinase</keyword>
<sequence>MSIEYCGNKVEKRLSLKIPSDRLLVPKVSNDFLDFLHSNGVKECDAFQIAFEEALTNAIIHGNNNDYNKNVSMYFYIDDEMIKVIIEDEGDGFDYFSAMICLTESQDNIYKDSGRGIFLISLYTDDFYFENNGRRIVIIKNRS</sequence>
<dbReference type="OrthoDB" id="9768808at2"/>
<evidence type="ECO:0000259" key="2">
    <source>
        <dbReference type="Pfam" id="PF13581"/>
    </source>
</evidence>